<evidence type="ECO:0000259" key="2">
    <source>
        <dbReference type="PROSITE" id="PS50113"/>
    </source>
</evidence>
<dbReference type="Pfam" id="PF08447">
    <property type="entry name" value="PAS_3"/>
    <property type="match status" value="1"/>
</dbReference>
<protein>
    <submittedName>
        <fullName evidence="4">Diguanylate cyclase</fullName>
    </submittedName>
</protein>
<dbReference type="InterPro" id="IPR001610">
    <property type="entry name" value="PAC"/>
</dbReference>
<organism evidence="4 5">
    <name type="scientific">Defluviitalea raffinosedens</name>
    <dbReference type="NCBI Taxonomy" id="1450156"/>
    <lineage>
        <taxon>Bacteria</taxon>
        <taxon>Bacillati</taxon>
        <taxon>Bacillota</taxon>
        <taxon>Clostridia</taxon>
        <taxon>Lachnospirales</taxon>
        <taxon>Defluviitaleaceae</taxon>
        <taxon>Defluviitalea</taxon>
    </lineage>
</organism>
<accession>A0A7C8LGH0</accession>
<dbReference type="PANTHER" id="PTHR44757">
    <property type="entry name" value="DIGUANYLATE CYCLASE DGCP"/>
    <property type="match status" value="1"/>
</dbReference>
<dbReference type="InterPro" id="IPR029787">
    <property type="entry name" value="Nucleotide_cyclase"/>
</dbReference>
<reference evidence="4 5" key="1">
    <citation type="submission" date="2019-12" db="EMBL/GenBank/DDBJ databases">
        <title>Defluviitalea raffinosedens, isolated from a biogas fermenter, genome sequencing and characterization.</title>
        <authorList>
            <person name="Rettenmaier R."/>
            <person name="Schneider M."/>
            <person name="Neuhaus K."/>
            <person name="Liebl W."/>
            <person name="Zverlov V."/>
        </authorList>
    </citation>
    <scope>NUCLEOTIDE SEQUENCE [LARGE SCALE GENOMIC DNA]</scope>
    <source>
        <strain evidence="4 5">249c-K6</strain>
    </source>
</reference>
<dbReference type="PANTHER" id="PTHR44757:SF2">
    <property type="entry name" value="BIOFILM ARCHITECTURE MAINTENANCE PROTEIN MBAA"/>
    <property type="match status" value="1"/>
</dbReference>
<dbReference type="InterPro" id="IPR000160">
    <property type="entry name" value="GGDEF_dom"/>
</dbReference>
<dbReference type="InterPro" id="IPR035965">
    <property type="entry name" value="PAS-like_dom_sf"/>
</dbReference>
<dbReference type="SMART" id="SM00267">
    <property type="entry name" value="GGDEF"/>
    <property type="match status" value="1"/>
</dbReference>
<dbReference type="SMART" id="SM00086">
    <property type="entry name" value="PAC"/>
    <property type="match status" value="2"/>
</dbReference>
<evidence type="ECO:0000313" key="5">
    <source>
        <dbReference type="Proteomes" id="UP000483018"/>
    </source>
</evidence>
<dbReference type="NCBIfam" id="TIGR00254">
    <property type="entry name" value="GGDEF"/>
    <property type="match status" value="1"/>
</dbReference>
<dbReference type="Pfam" id="PF08448">
    <property type="entry name" value="PAS_4"/>
    <property type="match status" value="1"/>
</dbReference>
<keyword evidence="5" id="KW-1185">Reference proteome</keyword>
<dbReference type="PROSITE" id="PS50113">
    <property type="entry name" value="PAC"/>
    <property type="match status" value="2"/>
</dbReference>
<feature type="domain" description="PAS" evidence="1">
    <location>
        <begin position="146"/>
        <end position="216"/>
    </location>
</feature>
<name>A0A7C8LGH0_9FIRM</name>
<dbReference type="NCBIfam" id="TIGR00229">
    <property type="entry name" value="sensory_box"/>
    <property type="match status" value="2"/>
</dbReference>
<dbReference type="InterPro" id="IPR000700">
    <property type="entry name" value="PAS-assoc_C"/>
</dbReference>
<dbReference type="CDD" id="cd00130">
    <property type="entry name" value="PAS"/>
    <property type="match status" value="2"/>
</dbReference>
<proteinExistence type="predicted"/>
<dbReference type="Pfam" id="PF00990">
    <property type="entry name" value="GGDEF"/>
    <property type="match status" value="1"/>
</dbReference>
<comment type="caution">
    <text evidence="4">The sequence shown here is derived from an EMBL/GenBank/DDBJ whole genome shotgun (WGS) entry which is preliminary data.</text>
</comment>
<dbReference type="AlphaFoldDB" id="A0A7C8LGH0"/>
<dbReference type="CDD" id="cd01949">
    <property type="entry name" value="GGDEF"/>
    <property type="match status" value="1"/>
</dbReference>
<dbReference type="SMART" id="SM00091">
    <property type="entry name" value="PAS"/>
    <property type="match status" value="2"/>
</dbReference>
<dbReference type="InterPro" id="IPR043128">
    <property type="entry name" value="Rev_trsase/Diguanyl_cyclase"/>
</dbReference>
<dbReference type="OrthoDB" id="9805474at2"/>
<dbReference type="FunFam" id="3.30.70.270:FF:000001">
    <property type="entry name" value="Diguanylate cyclase domain protein"/>
    <property type="match status" value="1"/>
</dbReference>
<dbReference type="InterPro" id="IPR000014">
    <property type="entry name" value="PAS"/>
</dbReference>
<dbReference type="Proteomes" id="UP000483018">
    <property type="component" value="Unassembled WGS sequence"/>
</dbReference>
<dbReference type="InterPro" id="IPR052155">
    <property type="entry name" value="Biofilm_reg_signaling"/>
</dbReference>
<dbReference type="PROSITE" id="PS50112">
    <property type="entry name" value="PAS"/>
    <property type="match status" value="1"/>
</dbReference>
<dbReference type="InterPro" id="IPR013655">
    <property type="entry name" value="PAS_fold_3"/>
</dbReference>
<dbReference type="PROSITE" id="PS50887">
    <property type="entry name" value="GGDEF"/>
    <property type="match status" value="1"/>
</dbReference>
<dbReference type="EMBL" id="WSLF01000008">
    <property type="protein sequence ID" value="KAE9633501.1"/>
    <property type="molecule type" value="Genomic_DNA"/>
</dbReference>
<dbReference type="SUPFAM" id="SSF55785">
    <property type="entry name" value="PYP-like sensor domain (PAS domain)"/>
    <property type="match status" value="2"/>
</dbReference>
<dbReference type="SUPFAM" id="SSF55073">
    <property type="entry name" value="Nucleotide cyclase"/>
    <property type="match status" value="1"/>
</dbReference>
<dbReference type="RefSeq" id="WP_158740822.1">
    <property type="nucleotide sequence ID" value="NZ_WSLF01000008.1"/>
</dbReference>
<evidence type="ECO:0000259" key="1">
    <source>
        <dbReference type="PROSITE" id="PS50112"/>
    </source>
</evidence>
<feature type="domain" description="GGDEF" evidence="3">
    <location>
        <begin position="303"/>
        <end position="433"/>
    </location>
</feature>
<feature type="domain" description="PAC" evidence="2">
    <location>
        <begin position="219"/>
        <end position="271"/>
    </location>
</feature>
<dbReference type="Gene3D" id="3.30.450.20">
    <property type="entry name" value="PAS domain"/>
    <property type="match status" value="2"/>
</dbReference>
<sequence>MLSKDSYIFNHIDWYLNIFNNISDFIFLIKVNDDDDFRYSFINKAAKQYTGLTEDAIGRTVHDMLPKILADSIIHQYKYAIAQKHCITYEDHGFFESFDSDSDENYKYFESKITPLFNNEGICTHIIAIVREITERKRKEKALKDSEKKYRLIADNMTDLVSIIDLNGKVIYASPSHNAILGHAPENYVGESFFNFIHPSEIEEVKNQIQDMLKTKESATLEFRHMHSDHSWLWLEVKMSLVLNEDENPKHFLLVAREIMERKLFEEKLRYLAYHDTLTNLPNRRLFKTKLTQCIDEASNLNENIAVMYIDIDRFKQVNDTLGHDIGDKLLCQFSQKIKACLRKSDVLARLGGDEFCILLRVNQKKDAISIAKRIINDIQPKWKINSCEFNATLSIGMAFYEDGLDEETLLKRADIALYHAKKSGRNTFQIYK</sequence>
<evidence type="ECO:0000259" key="3">
    <source>
        <dbReference type="PROSITE" id="PS50887"/>
    </source>
</evidence>
<feature type="domain" description="PAC" evidence="2">
    <location>
        <begin position="88"/>
        <end position="145"/>
    </location>
</feature>
<dbReference type="InterPro" id="IPR013656">
    <property type="entry name" value="PAS_4"/>
</dbReference>
<evidence type="ECO:0000313" key="4">
    <source>
        <dbReference type="EMBL" id="KAE9633501.1"/>
    </source>
</evidence>
<gene>
    <name evidence="4" type="ORF">GND95_09700</name>
</gene>
<dbReference type="Gene3D" id="3.30.70.270">
    <property type="match status" value="1"/>
</dbReference>